<feature type="transmembrane region" description="Helical" evidence="1">
    <location>
        <begin position="123"/>
        <end position="142"/>
    </location>
</feature>
<keyword evidence="1" id="KW-1133">Transmembrane helix</keyword>
<evidence type="ECO:0000256" key="1">
    <source>
        <dbReference type="SAM" id="Phobius"/>
    </source>
</evidence>
<feature type="transmembrane region" description="Helical" evidence="1">
    <location>
        <begin position="54"/>
        <end position="71"/>
    </location>
</feature>
<keyword evidence="1" id="KW-0812">Transmembrane</keyword>
<organism evidence="2">
    <name type="scientific">hydrothermal vent metagenome</name>
    <dbReference type="NCBI Taxonomy" id="652676"/>
    <lineage>
        <taxon>unclassified sequences</taxon>
        <taxon>metagenomes</taxon>
        <taxon>ecological metagenomes</taxon>
    </lineage>
</organism>
<accession>A0A1W1CYZ4</accession>
<feature type="transmembrane region" description="Helical" evidence="1">
    <location>
        <begin position="100"/>
        <end position="117"/>
    </location>
</feature>
<evidence type="ECO:0000313" key="2">
    <source>
        <dbReference type="EMBL" id="SFV71034.1"/>
    </source>
</evidence>
<dbReference type="AlphaFoldDB" id="A0A1W1CYZ4"/>
<proteinExistence type="predicted"/>
<feature type="transmembrane region" description="Helical" evidence="1">
    <location>
        <begin position="179"/>
        <end position="199"/>
    </location>
</feature>
<reference evidence="2" key="1">
    <citation type="submission" date="2016-10" db="EMBL/GenBank/DDBJ databases">
        <authorList>
            <person name="de Groot N.N."/>
        </authorList>
    </citation>
    <scope>NUCLEOTIDE SEQUENCE</scope>
</reference>
<name>A0A1W1CYZ4_9ZZZZ</name>
<protein>
    <submittedName>
        <fullName evidence="2">Uncharacterized protein</fullName>
    </submittedName>
</protein>
<sequence>MSEEKAEALRQISEIKNHLVDKQTFYPYNYNAVYVWSVVISLLTFVMIPAYKESIIFGTMTIFILITLGFVSEGMMTKKENANYDIEDCTLRQRFIMKNFMMLSFFIIVLSTTFARYELYIPIYLSWLFLISIGYFTVGYVLNIPRFSQMAQLNILVSIILLAMGGYLGHLVGKDSECIHFVQFYVVLGLAILPAIIAYQQKNLLKQNQEDKD</sequence>
<feature type="transmembrane region" description="Helical" evidence="1">
    <location>
        <begin position="154"/>
        <end position="173"/>
    </location>
</feature>
<gene>
    <name evidence="2" type="ORF">MNB_SV-13-2154</name>
</gene>
<dbReference type="EMBL" id="FPHM01000192">
    <property type="protein sequence ID" value="SFV71034.1"/>
    <property type="molecule type" value="Genomic_DNA"/>
</dbReference>
<feature type="transmembrane region" description="Helical" evidence="1">
    <location>
        <begin position="28"/>
        <end position="48"/>
    </location>
</feature>
<keyword evidence="1" id="KW-0472">Membrane</keyword>